<dbReference type="EMBL" id="LWDX02015239">
    <property type="protein sequence ID" value="OEL34495.1"/>
    <property type="molecule type" value="Genomic_DNA"/>
</dbReference>
<gene>
    <name evidence="1" type="ORF">BAE44_0004485</name>
</gene>
<comment type="caution">
    <text evidence="1">The sequence shown here is derived from an EMBL/GenBank/DDBJ whole genome shotgun (WGS) entry which is preliminary data.</text>
</comment>
<accession>A0A1E5WAW3</accession>
<sequence length="61" mass="7488">MRDLYFHGKWTMHSMRCYLRRMFCSMNQRKRLIKHGVMRILQDPFMFIGCPLPSTTIDFMI</sequence>
<protein>
    <submittedName>
        <fullName evidence="1">Uncharacterized protein</fullName>
    </submittedName>
</protein>
<keyword evidence="2" id="KW-1185">Reference proteome</keyword>
<dbReference type="AlphaFoldDB" id="A0A1E5WAW3"/>
<dbReference type="Proteomes" id="UP000095767">
    <property type="component" value="Unassembled WGS sequence"/>
</dbReference>
<evidence type="ECO:0000313" key="2">
    <source>
        <dbReference type="Proteomes" id="UP000095767"/>
    </source>
</evidence>
<evidence type="ECO:0000313" key="1">
    <source>
        <dbReference type="EMBL" id="OEL34495.1"/>
    </source>
</evidence>
<reference evidence="1 2" key="1">
    <citation type="submission" date="2016-09" db="EMBL/GenBank/DDBJ databases">
        <title>The draft genome of Dichanthelium oligosanthes: A C3 panicoid grass species.</title>
        <authorList>
            <person name="Studer A.J."/>
            <person name="Schnable J.C."/>
            <person name="Brutnell T.P."/>
        </authorList>
    </citation>
    <scope>NUCLEOTIDE SEQUENCE [LARGE SCALE GENOMIC DNA]</scope>
    <source>
        <strain evidence="2">cv. Kellogg 1175</strain>
        <tissue evidence="1">Leaf</tissue>
    </source>
</reference>
<proteinExistence type="predicted"/>
<name>A0A1E5WAW3_9POAL</name>
<organism evidence="1 2">
    <name type="scientific">Dichanthelium oligosanthes</name>
    <dbReference type="NCBI Taxonomy" id="888268"/>
    <lineage>
        <taxon>Eukaryota</taxon>
        <taxon>Viridiplantae</taxon>
        <taxon>Streptophyta</taxon>
        <taxon>Embryophyta</taxon>
        <taxon>Tracheophyta</taxon>
        <taxon>Spermatophyta</taxon>
        <taxon>Magnoliopsida</taxon>
        <taxon>Liliopsida</taxon>
        <taxon>Poales</taxon>
        <taxon>Poaceae</taxon>
        <taxon>PACMAD clade</taxon>
        <taxon>Panicoideae</taxon>
        <taxon>Panicodae</taxon>
        <taxon>Paniceae</taxon>
        <taxon>Dichantheliinae</taxon>
        <taxon>Dichanthelium</taxon>
    </lineage>
</organism>